<dbReference type="PANTHER" id="PTHR23216:SF1">
    <property type="entry name" value="NUCLEOLAR AND COILED-BODY PHOSPHOPROTEIN 1"/>
    <property type="match status" value="1"/>
</dbReference>
<evidence type="ECO:0000259" key="1">
    <source>
        <dbReference type="Pfam" id="PF05022"/>
    </source>
</evidence>
<dbReference type="Pfam" id="PF05022">
    <property type="entry name" value="SRP40_C"/>
    <property type="match status" value="1"/>
</dbReference>
<feature type="non-terminal residue" evidence="2">
    <location>
        <position position="1"/>
    </location>
</feature>
<dbReference type="InterPro" id="IPR039191">
    <property type="entry name" value="Nopp140-like"/>
</dbReference>
<evidence type="ECO:0000313" key="3">
    <source>
        <dbReference type="Proteomes" id="UP001153365"/>
    </source>
</evidence>
<dbReference type="Proteomes" id="UP001153365">
    <property type="component" value="Unassembled WGS sequence"/>
</dbReference>
<proteinExistence type="predicted"/>
<gene>
    <name evidence="2" type="ORF">PPACK8108_LOCUS3322</name>
</gene>
<name>A0AAV0AJT6_PHAPC</name>
<protein>
    <submittedName>
        <fullName evidence="2">SRP40, C-terminal domain-domain-containing protein</fullName>
    </submittedName>
</protein>
<dbReference type="InterPro" id="IPR007718">
    <property type="entry name" value="Srp40_C"/>
</dbReference>
<dbReference type="AlphaFoldDB" id="A0AAV0AJT6"/>
<dbReference type="GO" id="GO:0005730">
    <property type="term" value="C:nucleolus"/>
    <property type="evidence" value="ECO:0007669"/>
    <property type="project" value="InterPro"/>
</dbReference>
<keyword evidence="3" id="KW-1185">Reference proteome</keyword>
<comment type="caution">
    <text evidence="2">The sequence shown here is derived from an EMBL/GenBank/DDBJ whole genome shotgun (WGS) entry which is preliminary data.</text>
</comment>
<reference evidence="2" key="1">
    <citation type="submission" date="2022-06" db="EMBL/GenBank/DDBJ databases">
        <authorList>
            <consortium name="SYNGENTA / RWTH Aachen University"/>
        </authorList>
    </citation>
    <scope>NUCLEOTIDE SEQUENCE</scope>
</reference>
<sequence length="82" mass="9225">SRNKKTNTPFRRVKAEEIEVDPRLKDNSFLAKGGAQGSYGHKANMELMPTRGKAFTKEKNKKKRGSYRGGIIDTGVHSIKFD</sequence>
<feature type="domain" description="Srp40 C-terminal" evidence="1">
    <location>
        <begin position="9"/>
        <end position="81"/>
    </location>
</feature>
<dbReference type="EMBL" id="CALTRL010000605">
    <property type="protein sequence ID" value="CAH7668770.1"/>
    <property type="molecule type" value="Genomic_DNA"/>
</dbReference>
<organism evidence="2 3">
    <name type="scientific">Phakopsora pachyrhizi</name>
    <name type="common">Asian soybean rust disease fungus</name>
    <dbReference type="NCBI Taxonomy" id="170000"/>
    <lineage>
        <taxon>Eukaryota</taxon>
        <taxon>Fungi</taxon>
        <taxon>Dikarya</taxon>
        <taxon>Basidiomycota</taxon>
        <taxon>Pucciniomycotina</taxon>
        <taxon>Pucciniomycetes</taxon>
        <taxon>Pucciniales</taxon>
        <taxon>Phakopsoraceae</taxon>
        <taxon>Phakopsora</taxon>
    </lineage>
</organism>
<dbReference type="PANTHER" id="PTHR23216">
    <property type="entry name" value="NUCLEOLAR AND COILED-BODY PHOSPHOPROTEIN 1"/>
    <property type="match status" value="1"/>
</dbReference>
<accession>A0AAV0AJT6</accession>
<dbReference type="GO" id="GO:0005654">
    <property type="term" value="C:nucleoplasm"/>
    <property type="evidence" value="ECO:0007669"/>
    <property type="project" value="TreeGrafter"/>
</dbReference>
<evidence type="ECO:0000313" key="2">
    <source>
        <dbReference type="EMBL" id="CAH7668770.1"/>
    </source>
</evidence>